<dbReference type="AlphaFoldDB" id="A0AAV9L784"/>
<dbReference type="EMBL" id="JAWPEI010000007">
    <property type="protein sequence ID" value="KAK4721383.1"/>
    <property type="molecule type" value="Genomic_DNA"/>
</dbReference>
<sequence>MHIDKNSSKVILARELEIYKEASVTDPSVEVQTECSPSELGLLNPELTTTVKVIKILILPIPLHPELRTAAKVIKIFILPIPLEE</sequence>
<keyword evidence="2" id="KW-1185">Reference proteome</keyword>
<evidence type="ECO:0000313" key="1">
    <source>
        <dbReference type="EMBL" id="KAK4721383.1"/>
    </source>
</evidence>
<dbReference type="Proteomes" id="UP001311915">
    <property type="component" value="Unassembled WGS sequence"/>
</dbReference>
<proteinExistence type="predicted"/>
<protein>
    <submittedName>
        <fullName evidence="1">Uncharacterized protein</fullName>
    </submittedName>
</protein>
<evidence type="ECO:0000313" key="2">
    <source>
        <dbReference type="Proteomes" id="UP001311915"/>
    </source>
</evidence>
<reference evidence="1 2" key="1">
    <citation type="submission" date="2023-10" db="EMBL/GenBank/DDBJ databases">
        <title>Genome-Wide Identification Analysis in wild type Solanum Pinnatisectum Reveals Some Genes Defensing Phytophthora Infestans.</title>
        <authorList>
            <person name="Sun C."/>
        </authorList>
    </citation>
    <scope>NUCLEOTIDE SEQUENCE [LARGE SCALE GENOMIC DNA]</scope>
    <source>
        <strain evidence="1">LQN</strain>
        <tissue evidence="1">Leaf</tissue>
    </source>
</reference>
<name>A0AAV9L784_9SOLN</name>
<organism evidence="1 2">
    <name type="scientific">Solanum pinnatisectum</name>
    <name type="common">tansyleaf nightshade</name>
    <dbReference type="NCBI Taxonomy" id="50273"/>
    <lineage>
        <taxon>Eukaryota</taxon>
        <taxon>Viridiplantae</taxon>
        <taxon>Streptophyta</taxon>
        <taxon>Embryophyta</taxon>
        <taxon>Tracheophyta</taxon>
        <taxon>Spermatophyta</taxon>
        <taxon>Magnoliopsida</taxon>
        <taxon>eudicotyledons</taxon>
        <taxon>Gunneridae</taxon>
        <taxon>Pentapetalae</taxon>
        <taxon>asterids</taxon>
        <taxon>lamiids</taxon>
        <taxon>Solanales</taxon>
        <taxon>Solanaceae</taxon>
        <taxon>Solanoideae</taxon>
        <taxon>Solaneae</taxon>
        <taxon>Solanum</taxon>
    </lineage>
</organism>
<accession>A0AAV9L784</accession>
<comment type="caution">
    <text evidence="1">The sequence shown here is derived from an EMBL/GenBank/DDBJ whole genome shotgun (WGS) entry which is preliminary data.</text>
</comment>
<gene>
    <name evidence="1" type="ORF">R3W88_011616</name>
</gene>